<dbReference type="InterPro" id="IPR015590">
    <property type="entry name" value="Aldehyde_DH_dom"/>
</dbReference>
<dbReference type="RefSeq" id="WP_229340757.1">
    <property type="nucleotide sequence ID" value="NZ_JAINUL010000001.1"/>
</dbReference>
<sequence length="509" mass="51573">MAATPVWSVDPRTGKQREQVAVEATSGEVDQAVRAAHAARGALADRTARAAFLRAAAELLDGAAAHVIEAADAETALGPGRLTGELARTTGQLRAFADAVDEGSYLDIRIDRADAGAVPPRPELRRYKVPLGVVAVYAASNFPLAFSVPGGDTASALAAGCPVVVKAHPDHPATSELCASLLRRAAVAAGLPAEVVAVVHGFDAGLELIRHPLVSAAGFTGSIRGGRALFDAAAARPVPIPFHGELGSLNPVVVTPAAAAERAEEIAAGLAGAVTLGVGQFCVKPGLVLVPEGADGDRLTGALTKALGETEPGVLLDHRMRENFISGVRERSALPGVAAPVTPGSGGEHTVGAGYLTVSAGSLLEGGAYEVLLEECFGPVTVVVRYADQGEAGSVLGRLPGNLSATLQLSAAEADGGPGPAAELIARVTALAGRILVNGWPTGVAVAPAQHHGGPYPAATSHSTSVGGTAIERWLRPVVYQSVPDPLLPAELREANPLGLPRRVTPAAP</sequence>
<dbReference type="PANTHER" id="PTHR43353:SF3">
    <property type="entry name" value="ALDEHYDE DEHYDROGENASE-RELATED"/>
    <property type="match status" value="1"/>
</dbReference>
<evidence type="ECO:0000313" key="3">
    <source>
        <dbReference type="EMBL" id="MCC0098844.1"/>
    </source>
</evidence>
<reference evidence="3 4" key="1">
    <citation type="submission" date="2021-08" db="EMBL/GenBank/DDBJ databases">
        <title>Genomic Architecture of Streptomyces flavotricini NGL1 and Streptomyces erythrochromogenes HMS4 With Differential Plant Beneficial attributes and laccase production capabilities.</title>
        <authorList>
            <person name="Salwan R."/>
            <person name="Kaur R."/>
            <person name="Sharma V."/>
        </authorList>
    </citation>
    <scope>NUCLEOTIDE SEQUENCE [LARGE SCALE GENOMIC DNA]</scope>
    <source>
        <strain evidence="3 4">NGL1</strain>
    </source>
</reference>
<dbReference type="PANTHER" id="PTHR43353">
    <property type="entry name" value="SUCCINATE-SEMIALDEHYDE DEHYDROGENASE, MITOCHONDRIAL"/>
    <property type="match status" value="1"/>
</dbReference>
<organism evidence="3 4">
    <name type="scientific">Streptomyces flavotricini</name>
    <dbReference type="NCBI Taxonomy" id="66888"/>
    <lineage>
        <taxon>Bacteria</taxon>
        <taxon>Bacillati</taxon>
        <taxon>Actinomycetota</taxon>
        <taxon>Actinomycetes</taxon>
        <taxon>Kitasatosporales</taxon>
        <taxon>Streptomycetaceae</taxon>
        <taxon>Streptomyces</taxon>
    </lineage>
</organism>
<evidence type="ECO:0000313" key="4">
    <source>
        <dbReference type="Proteomes" id="UP001520654"/>
    </source>
</evidence>
<dbReference type="Proteomes" id="UP001520654">
    <property type="component" value="Unassembled WGS sequence"/>
</dbReference>
<evidence type="ECO:0000256" key="1">
    <source>
        <dbReference type="ARBA" id="ARBA00023002"/>
    </source>
</evidence>
<proteinExistence type="predicted"/>
<gene>
    <name evidence="3" type="ORF">K7B10_29540</name>
</gene>
<keyword evidence="4" id="KW-1185">Reference proteome</keyword>
<dbReference type="EMBL" id="JAINUL010000001">
    <property type="protein sequence ID" value="MCC0098844.1"/>
    <property type="molecule type" value="Genomic_DNA"/>
</dbReference>
<evidence type="ECO:0000259" key="2">
    <source>
        <dbReference type="Pfam" id="PF00171"/>
    </source>
</evidence>
<keyword evidence="1" id="KW-0560">Oxidoreductase</keyword>
<protein>
    <submittedName>
        <fullName evidence="3">Aldehyde dehydrogenase (NADP(+))</fullName>
    </submittedName>
</protein>
<dbReference type="Pfam" id="PF00171">
    <property type="entry name" value="Aldedh"/>
    <property type="match status" value="1"/>
</dbReference>
<accession>A0ABS8EDM6</accession>
<dbReference type="SUPFAM" id="SSF53720">
    <property type="entry name" value="ALDH-like"/>
    <property type="match status" value="1"/>
</dbReference>
<dbReference type="Gene3D" id="3.40.309.10">
    <property type="entry name" value="Aldehyde Dehydrogenase, Chain A, domain 2"/>
    <property type="match status" value="1"/>
</dbReference>
<dbReference type="InterPro" id="IPR016162">
    <property type="entry name" value="Ald_DH_N"/>
</dbReference>
<dbReference type="InterPro" id="IPR050740">
    <property type="entry name" value="Aldehyde_DH_Superfamily"/>
</dbReference>
<dbReference type="InterPro" id="IPR016163">
    <property type="entry name" value="Ald_DH_C"/>
</dbReference>
<dbReference type="InterPro" id="IPR044151">
    <property type="entry name" value="ALDH_KGSADH"/>
</dbReference>
<dbReference type="CDD" id="cd07129">
    <property type="entry name" value="ALDH_KGSADH"/>
    <property type="match status" value="1"/>
</dbReference>
<dbReference type="Gene3D" id="3.40.605.10">
    <property type="entry name" value="Aldehyde Dehydrogenase, Chain A, domain 1"/>
    <property type="match status" value="1"/>
</dbReference>
<comment type="caution">
    <text evidence="3">The sequence shown here is derived from an EMBL/GenBank/DDBJ whole genome shotgun (WGS) entry which is preliminary data.</text>
</comment>
<feature type="domain" description="Aldehyde dehydrogenase" evidence="2">
    <location>
        <begin position="8"/>
        <end position="393"/>
    </location>
</feature>
<name>A0ABS8EDM6_9ACTN</name>
<dbReference type="InterPro" id="IPR016161">
    <property type="entry name" value="Ald_DH/histidinol_DH"/>
</dbReference>